<dbReference type="EMBL" id="KR029579">
    <property type="protein sequence ID" value="AKH46160.1"/>
    <property type="molecule type" value="Genomic_DNA"/>
</dbReference>
<sequence>MSIPSHFADSSLAAPEYPKPRIVAISYISLPPNRYSQIFPSRFQTLSLVQTAVTHTPNRVRSLFLHNSARFY</sequence>
<protein>
    <submittedName>
        <fullName evidence="1">Uncharacterized protein</fullName>
    </submittedName>
</protein>
<reference evidence="1" key="1">
    <citation type="journal article" date="2015" name="Front. Microbiol.">
        <title>Combining genomic sequencing methods to explore viral diversity and reveal potential virus-host interactions.</title>
        <authorList>
            <person name="Chow C.E."/>
            <person name="Winget D.M."/>
            <person name="White R.A.III."/>
            <person name="Hallam S.J."/>
            <person name="Suttle C.A."/>
        </authorList>
    </citation>
    <scope>NUCLEOTIDE SEQUENCE</scope>
    <source>
        <strain evidence="1">Anoxic3_4</strain>
    </source>
</reference>
<organism evidence="1">
    <name type="scientific">uncultured marine virus</name>
    <dbReference type="NCBI Taxonomy" id="186617"/>
    <lineage>
        <taxon>Viruses</taxon>
        <taxon>environmental samples</taxon>
    </lineage>
</organism>
<name>A0A0F7L2R4_9VIRU</name>
<proteinExistence type="predicted"/>
<accession>A0A0F7L2R4</accession>
<reference evidence="1" key="2">
    <citation type="submission" date="2015-03" db="EMBL/GenBank/DDBJ databases">
        <authorList>
            <person name="Chow C.-E.T."/>
            <person name="Winget D.M."/>
            <person name="White R.A.III."/>
            <person name="Hallam S.J."/>
            <person name="Suttle C.A."/>
        </authorList>
    </citation>
    <scope>NUCLEOTIDE SEQUENCE</scope>
    <source>
        <strain evidence="1">Anoxic3_4</strain>
    </source>
</reference>
<evidence type="ECO:0000313" key="1">
    <source>
        <dbReference type="EMBL" id="AKH46160.1"/>
    </source>
</evidence>